<protein>
    <submittedName>
        <fullName evidence="2">Glyoxalase</fullName>
    </submittedName>
</protein>
<accession>A0ABQ1R1V9</accession>
<dbReference type="InterPro" id="IPR052164">
    <property type="entry name" value="Anthracycline_SecMetBiosynth"/>
</dbReference>
<reference evidence="3" key="1">
    <citation type="journal article" date="2019" name="Int. J. Syst. Evol. Microbiol.">
        <title>The Global Catalogue of Microorganisms (GCM) 10K type strain sequencing project: providing services to taxonomists for standard genome sequencing and annotation.</title>
        <authorList>
            <consortium name="The Broad Institute Genomics Platform"/>
            <consortium name="The Broad Institute Genome Sequencing Center for Infectious Disease"/>
            <person name="Wu L."/>
            <person name="Ma J."/>
        </authorList>
    </citation>
    <scope>NUCLEOTIDE SEQUENCE [LARGE SCALE GENOMIC DNA]</scope>
    <source>
        <strain evidence="3">CGMCC 1.12606</strain>
    </source>
</reference>
<dbReference type="RefSeq" id="WP_188370540.1">
    <property type="nucleotide sequence ID" value="NZ_BMFH01000001.1"/>
</dbReference>
<dbReference type="PANTHER" id="PTHR33993:SF1">
    <property type="entry name" value="GLYOXALASE FAMILY PROTEIN"/>
    <property type="match status" value="1"/>
</dbReference>
<comment type="caution">
    <text evidence="2">The sequence shown here is derived from an EMBL/GenBank/DDBJ whole genome shotgun (WGS) entry which is preliminary data.</text>
</comment>
<dbReference type="PANTHER" id="PTHR33993">
    <property type="entry name" value="GLYOXALASE-RELATED"/>
    <property type="match status" value="1"/>
</dbReference>
<evidence type="ECO:0000313" key="3">
    <source>
        <dbReference type="Proteomes" id="UP000625780"/>
    </source>
</evidence>
<organism evidence="2 3">
    <name type="scientific">Muriicola marianensis</name>
    <dbReference type="NCBI Taxonomy" id="1324801"/>
    <lineage>
        <taxon>Bacteria</taxon>
        <taxon>Pseudomonadati</taxon>
        <taxon>Bacteroidota</taxon>
        <taxon>Flavobacteriia</taxon>
        <taxon>Flavobacteriales</taxon>
        <taxon>Flavobacteriaceae</taxon>
        <taxon>Muriicola</taxon>
    </lineage>
</organism>
<dbReference type="SUPFAM" id="SSF54593">
    <property type="entry name" value="Glyoxalase/Bleomycin resistance protein/Dihydroxybiphenyl dioxygenase"/>
    <property type="match status" value="1"/>
</dbReference>
<dbReference type="Proteomes" id="UP000625780">
    <property type="component" value="Unassembled WGS sequence"/>
</dbReference>
<dbReference type="PROSITE" id="PS51819">
    <property type="entry name" value="VOC"/>
    <property type="match status" value="1"/>
</dbReference>
<keyword evidence="3" id="KW-1185">Reference proteome</keyword>
<evidence type="ECO:0000259" key="1">
    <source>
        <dbReference type="PROSITE" id="PS51819"/>
    </source>
</evidence>
<dbReference type="InterPro" id="IPR029068">
    <property type="entry name" value="Glyas_Bleomycin-R_OHBP_Dase"/>
</dbReference>
<dbReference type="InterPro" id="IPR041581">
    <property type="entry name" value="Glyoxalase_6"/>
</dbReference>
<dbReference type="CDD" id="cd07247">
    <property type="entry name" value="SgaA_N_like"/>
    <property type="match status" value="1"/>
</dbReference>
<dbReference type="Pfam" id="PF18029">
    <property type="entry name" value="Glyoxalase_6"/>
    <property type="match status" value="1"/>
</dbReference>
<proteinExistence type="predicted"/>
<name>A0ABQ1R1V9_9FLAO</name>
<dbReference type="EMBL" id="BMFH01000001">
    <property type="protein sequence ID" value="GGD53394.1"/>
    <property type="molecule type" value="Genomic_DNA"/>
</dbReference>
<evidence type="ECO:0000313" key="2">
    <source>
        <dbReference type="EMBL" id="GGD53394.1"/>
    </source>
</evidence>
<dbReference type="InterPro" id="IPR037523">
    <property type="entry name" value="VOC_core"/>
</dbReference>
<gene>
    <name evidence="2" type="primary">mmcA</name>
    <name evidence="2" type="ORF">GCM10011361_20100</name>
</gene>
<dbReference type="Gene3D" id="3.10.180.10">
    <property type="entry name" value="2,3-Dihydroxybiphenyl 1,2-Dioxygenase, domain 1"/>
    <property type="match status" value="1"/>
</dbReference>
<feature type="domain" description="VOC" evidence="1">
    <location>
        <begin position="5"/>
        <end position="112"/>
    </location>
</feature>
<sequence>MKNNQIDYIEFQAADLEGIKAFYSKLFGWTFTDYGPDYVSFSESGVDGGFRRSEDPVVNGVLVVLYHADLETLKKEIIAAGGTLEKDIFSFPGGRRFHFLDPAGNELAVWSDQ</sequence>